<organism evidence="1 2">
    <name type="scientific">Stylosanthes scabra</name>
    <dbReference type="NCBI Taxonomy" id="79078"/>
    <lineage>
        <taxon>Eukaryota</taxon>
        <taxon>Viridiplantae</taxon>
        <taxon>Streptophyta</taxon>
        <taxon>Embryophyta</taxon>
        <taxon>Tracheophyta</taxon>
        <taxon>Spermatophyta</taxon>
        <taxon>Magnoliopsida</taxon>
        <taxon>eudicotyledons</taxon>
        <taxon>Gunneridae</taxon>
        <taxon>Pentapetalae</taxon>
        <taxon>rosids</taxon>
        <taxon>fabids</taxon>
        <taxon>Fabales</taxon>
        <taxon>Fabaceae</taxon>
        <taxon>Papilionoideae</taxon>
        <taxon>50 kb inversion clade</taxon>
        <taxon>dalbergioids sensu lato</taxon>
        <taxon>Dalbergieae</taxon>
        <taxon>Pterocarpus clade</taxon>
        <taxon>Stylosanthes</taxon>
    </lineage>
</organism>
<reference evidence="1 2" key="1">
    <citation type="journal article" date="2023" name="Plants (Basel)">
        <title>Bridging the Gap: Combining Genomics and Transcriptomics Approaches to Understand Stylosanthes scabra, an Orphan Legume from the Brazilian Caatinga.</title>
        <authorList>
            <person name="Ferreira-Neto J.R.C."/>
            <person name="da Silva M.D."/>
            <person name="Binneck E."/>
            <person name="de Melo N.F."/>
            <person name="da Silva R.H."/>
            <person name="de Melo A.L.T.M."/>
            <person name="Pandolfi V."/>
            <person name="Bustamante F.O."/>
            <person name="Brasileiro-Vidal A.C."/>
            <person name="Benko-Iseppon A.M."/>
        </authorList>
    </citation>
    <scope>NUCLEOTIDE SEQUENCE [LARGE SCALE GENOMIC DNA]</scope>
    <source>
        <tissue evidence="1">Leaves</tissue>
    </source>
</reference>
<dbReference type="Proteomes" id="UP001341840">
    <property type="component" value="Unassembled WGS sequence"/>
</dbReference>
<keyword evidence="2" id="KW-1185">Reference proteome</keyword>
<comment type="caution">
    <text evidence="1">The sequence shown here is derived from an EMBL/GenBank/DDBJ whole genome shotgun (WGS) entry which is preliminary data.</text>
</comment>
<accession>A0ABU6TT51</accession>
<feature type="non-terminal residue" evidence="1">
    <location>
        <position position="65"/>
    </location>
</feature>
<protein>
    <submittedName>
        <fullName evidence="1">Uncharacterized protein</fullName>
    </submittedName>
</protein>
<sequence length="65" mass="7184">MEVETIDVILAQNKVMAQQLSAMNKKIEKLEVLAVETQTACGLCGGPHENHNYSFAQDYQSSAEQ</sequence>
<evidence type="ECO:0000313" key="2">
    <source>
        <dbReference type="Proteomes" id="UP001341840"/>
    </source>
</evidence>
<name>A0ABU6TT51_9FABA</name>
<evidence type="ECO:0000313" key="1">
    <source>
        <dbReference type="EMBL" id="MED6152001.1"/>
    </source>
</evidence>
<dbReference type="EMBL" id="JASCZI010092177">
    <property type="protein sequence ID" value="MED6152001.1"/>
    <property type="molecule type" value="Genomic_DNA"/>
</dbReference>
<gene>
    <name evidence="1" type="ORF">PIB30_087696</name>
</gene>
<proteinExistence type="predicted"/>